<dbReference type="Pfam" id="PF01904">
    <property type="entry name" value="DUF72"/>
    <property type="match status" value="1"/>
</dbReference>
<evidence type="ECO:0000313" key="1">
    <source>
        <dbReference type="EMBL" id="KTT21185.1"/>
    </source>
</evidence>
<dbReference type="InterPro" id="IPR036520">
    <property type="entry name" value="UPF0759_sf"/>
</dbReference>
<name>A0A147GU47_9BURK</name>
<dbReference type="SUPFAM" id="SSF117396">
    <property type="entry name" value="TM1631-like"/>
    <property type="match status" value="1"/>
</dbReference>
<dbReference type="OrthoDB" id="9780310at2"/>
<evidence type="ECO:0000313" key="2">
    <source>
        <dbReference type="Proteomes" id="UP000072741"/>
    </source>
</evidence>
<dbReference type="InterPro" id="IPR002763">
    <property type="entry name" value="DUF72"/>
</dbReference>
<dbReference type="PANTHER" id="PTHR30348">
    <property type="entry name" value="UNCHARACTERIZED PROTEIN YECE"/>
    <property type="match status" value="1"/>
</dbReference>
<accession>A0A147GU47</accession>
<dbReference type="RefSeq" id="WP_058642315.1">
    <property type="nucleotide sequence ID" value="NZ_LDSL01000072.1"/>
</dbReference>
<gene>
    <name evidence="1" type="ORF">NS331_12485</name>
</gene>
<dbReference type="EMBL" id="LDSL01000072">
    <property type="protein sequence ID" value="KTT21185.1"/>
    <property type="molecule type" value="Genomic_DNA"/>
</dbReference>
<comment type="caution">
    <text evidence="1">The sequence shown here is derived from an EMBL/GenBank/DDBJ whole genome shotgun (WGS) entry which is preliminary data.</text>
</comment>
<reference evidence="1 2" key="1">
    <citation type="journal article" date="2016" name="Front. Microbiol.">
        <title>Genomic Resource of Rice Seed Associated Bacteria.</title>
        <authorList>
            <person name="Midha S."/>
            <person name="Bansal K."/>
            <person name="Sharma S."/>
            <person name="Kumar N."/>
            <person name="Patil P.P."/>
            <person name="Chaudhry V."/>
            <person name="Patil P.B."/>
        </authorList>
    </citation>
    <scope>NUCLEOTIDE SEQUENCE [LARGE SCALE GENOMIC DNA]</scope>
    <source>
        <strain evidence="1 2">NS331</strain>
    </source>
</reference>
<organism evidence="1 2">
    <name type="scientific">Pseudacidovorax intermedius</name>
    <dbReference type="NCBI Taxonomy" id="433924"/>
    <lineage>
        <taxon>Bacteria</taxon>
        <taxon>Pseudomonadati</taxon>
        <taxon>Pseudomonadota</taxon>
        <taxon>Betaproteobacteria</taxon>
        <taxon>Burkholderiales</taxon>
        <taxon>Comamonadaceae</taxon>
        <taxon>Pseudacidovorax</taxon>
    </lineage>
</organism>
<dbReference type="PATRIC" id="fig|433924.3.peg.4552"/>
<proteinExistence type="predicted"/>
<protein>
    <recommendedName>
        <fullName evidence="3">DUF72 domain-containing protein</fullName>
    </recommendedName>
</protein>
<dbReference type="PANTHER" id="PTHR30348:SF4">
    <property type="entry name" value="DUF72 DOMAIN-CONTAINING PROTEIN"/>
    <property type="match status" value="1"/>
</dbReference>
<evidence type="ECO:0008006" key="3">
    <source>
        <dbReference type="Google" id="ProtNLM"/>
    </source>
</evidence>
<sequence>MPKKSAPAAADLPAPPQTPVRVGIGGWTFEPWRGSFYPPGLPHAQELAHASRRLTAIEVNGTFYSTFKPDTFRKWRAATPEGFVFSLKAHRVTTHRRELAKAGDAVQRFIGSGIAELGDRLGPIVWQFMPTHAFDPADFGAFLELLPPKVDGLALQHVMEVRHPSFIDPAYLALAERHGAATVFTDSPKFPSFETPQGPIVYARLMDAQPRFVSGYAPAALDALAAQARGWVAGRPTYVFFINGHKEKAPAAAEALLKRLAGTSAPAPG</sequence>
<dbReference type="Proteomes" id="UP000072741">
    <property type="component" value="Unassembled WGS sequence"/>
</dbReference>
<dbReference type="AlphaFoldDB" id="A0A147GU47"/>
<keyword evidence="2" id="KW-1185">Reference proteome</keyword>
<dbReference type="Gene3D" id="3.20.20.410">
    <property type="entry name" value="Protein of unknown function UPF0759"/>
    <property type="match status" value="1"/>
</dbReference>